<proteinExistence type="predicted"/>
<dbReference type="AlphaFoldDB" id="G9MS28"/>
<evidence type="ECO:0000256" key="1">
    <source>
        <dbReference type="SAM" id="MobiDB-lite"/>
    </source>
</evidence>
<name>G9MS28_HYPVG</name>
<dbReference type="Proteomes" id="UP000007115">
    <property type="component" value="Unassembled WGS sequence"/>
</dbReference>
<sequence>MPSLLEVLSRPNVAVANYAIKGPNTSADEDVNVENWTPWTDFNLCICNEATFDDLLRRFVIPVVNYALSNQPGSCHYGRGTRCFSRHQPDWSVISSTWVVEKGYLNVLPGDTKLDAKWRPSMIHEAKNFEEWQKVMHQVVSYMMKEENRYGFIITDTNMVALRLTRRPVESGIAADRPRRDNVPGHQRHISDTSMAELESSFIDEEATNWDYYPPEYAIIPWDVHGPGKLTIKLALWCLAMMAANGHRYIAYSYPDLDSWRQGYNGGYVHNTSGATLSTLVEGHRYEEPDLEGRAIDVADDDDGDELERNSDGQEYDKGESEHGGSFEDEDDSETIIPTRLKGGDAD</sequence>
<evidence type="ECO:0000313" key="3">
    <source>
        <dbReference type="Proteomes" id="UP000007115"/>
    </source>
</evidence>
<evidence type="ECO:0000313" key="2">
    <source>
        <dbReference type="EMBL" id="EHK22895.1"/>
    </source>
</evidence>
<dbReference type="HOGENOM" id="CLU_036015_0_0_1"/>
<gene>
    <name evidence="2" type="ORF">TRIVIDRAFT_60285</name>
</gene>
<feature type="compositionally biased region" description="Basic and acidic residues" evidence="1">
    <location>
        <begin position="288"/>
        <end position="297"/>
    </location>
</feature>
<dbReference type="InParanoid" id="G9MS28"/>
<protein>
    <submittedName>
        <fullName evidence="2">Uncharacterized protein</fullName>
    </submittedName>
</protein>
<dbReference type="EMBL" id="ABDF02000006">
    <property type="protein sequence ID" value="EHK22895.1"/>
    <property type="molecule type" value="Genomic_DNA"/>
</dbReference>
<dbReference type="RefSeq" id="XP_013957102.1">
    <property type="nucleotide sequence ID" value="XM_014101627.1"/>
</dbReference>
<reference evidence="2 3" key="1">
    <citation type="journal article" date="2011" name="Genome Biol.">
        <title>Comparative genome sequence analysis underscores mycoparasitism as the ancestral life style of Trichoderma.</title>
        <authorList>
            <person name="Kubicek C.P."/>
            <person name="Herrera-Estrella A."/>
            <person name="Seidl-Seiboth V."/>
            <person name="Martinez D.A."/>
            <person name="Druzhinina I.S."/>
            <person name="Thon M."/>
            <person name="Zeilinger S."/>
            <person name="Casas-Flores S."/>
            <person name="Horwitz B.A."/>
            <person name="Mukherjee P.K."/>
            <person name="Mukherjee M."/>
            <person name="Kredics L."/>
            <person name="Alcaraz L.D."/>
            <person name="Aerts A."/>
            <person name="Antal Z."/>
            <person name="Atanasova L."/>
            <person name="Cervantes-Badillo M.G."/>
            <person name="Challacombe J."/>
            <person name="Chertkov O."/>
            <person name="McCluskey K."/>
            <person name="Coulpier F."/>
            <person name="Deshpande N."/>
            <person name="von Doehren H."/>
            <person name="Ebbole D.J."/>
            <person name="Esquivel-Naranjo E.U."/>
            <person name="Fekete E."/>
            <person name="Flipphi M."/>
            <person name="Glaser F."/>
            <person name="Gomez-Rodriguez E.Y."/>
            <person name="Gruber S."/>
            <person name="Han C."/>
            <person name="Henrissat B."/>
            <person name="Hermosa R."/>
            <person name="Hernandez-Onate M."/>
            <person name="Karaffa L."/>
            <person name="Kosti I."/>
            <person name="Le Crom S."/>
            <person name="Lindquist E."/>
            <person name="Lucas S."/>
            <person name="Luebeck M."/>
            <person name="Luebeck P.S."/>
            <person name="Margeot A."/>
            <person name="Metz B."/>
            <person name="Misra M."/>
            <person name="Nevalainen H."/>
            <person name="Omann M."/>
            <person name="Packer N."/>
            <person name="Perrone G."/>
            <person name="Uresti-Rivera E.E."/>
            <person name="Salamov A."/>
            <person name="Schmoll M."/>
            <person name="Seiboth B."/>
            <person name="Shapiro H."/>
            <person name="Sukno S."/>
            <person name="Tamayo-Ramos J.A."/>
            <person name="Tisch D."/>
            <person name="Wiest A."/>
            <person name="Wilkinson H.H."/>
            <person name="Zhang M."/>
            <person name="Coutinho P.M."/>
            <person name="Kenerley C.M."/>
            <person name="Monte E."/>
            <person name="Baker S.E."/>
            <person name="Grigoriev I.V."/>
        </authorList>
    </citation>
    <scope>NUCLEOTIDE SEQUENCE [LARGE SCALE GENOMIC DNA]</scope>
    <source>
        <strain evidence="3">Gv29-8 / FGSC 10586</strain>
    </source>
</reference>
<organism evidence="2 3">
    <name type="scientific">Hypocrea virens (strain Gv29-8 / FGSC 10586)</name>
    <name type="common">Gliocladium virens</name>
    <name type="synonym">Trichoderma virens</name>
    <dbReference type="NCBI Taxonomy" id="413071"/>
    <lineage>
        <taxon>Eukaryota</taxon>
        <taxon>Fungi</taxon>
        <taxon>Dikarya</taxon>
        <taxon>Ascomycota</taxon>
        <taxon>Pezizomycotina</taxon>
        <taxon>Sordariomycetes</taxon>
        <taxon>Hypocreomycetidae</taxon>
        <taxon>Hypocreales</taxon>
        <taxon>Hypocreaceae</taxon>
        <taxon>Trichoderma</taxon>
    </lineage>
</organism>
<dbReference type="STRING" id="413071.G9MS28"/>
<comment type="caution">
    <text evidence="2">The sequence shown here is derived from an EMBL/GenBank/DDBJ whole genome shotgun (WGS) entry which is preliminary data.</text>
</comment>
<dbReference type="OMA" id="TPWTDFN"/>
<accession>G9MS28</accession>
<dbReference type="VEuPathDB" id="FungiDB:TRIVIDRAFT_60285"/>
<dbReference type="GeneID" id="25796059"/>
<dbReference type="OrthoDB" id="4367324at2759"/>
<feature type="compositionally biased region" description="Basic and acidic residues" evidence="1">
    <location>
        <begin position="307"/>
        <end position="326"/>
    </location>
</feature>
<feature type="region of interest" description="Disordered" evidence="1">
    <location>
        <begin position="288"/>
        <end position="347"/>
    </location>
</feature>
<keyword evidence="3" id="KW-1185">Reference proteome</keyword>
<dbReference type="eggNOG" id="ENOG502SUYN">
    <property type="taxonomic scope" value="Eukaryota"/>
</dbReference>